<dbReference type="Proteomes" id="UP001152888">
    <property type="component" value="Unassembled WGS sequence"/>
</dbReference>
<reference evidence="1" key="1">
    <citation type="submission" date="2022-03" db="EMBL/GenBank/DDBJ databases">
        <authorList>
            <person name="Sayadi A."/>
        </authorList>
    </citation>
    <scope>NUCLEOTIDE SEQUENCE</scope>
</reference>
<evidence type="ECO:0008006" key="3">
    <source>
        <dbReference type="Google" id="ProtNLM"/>
    </source>
</evidence>
<evidence type="ECO:0000313" key="2">
    <source>
        <dbReference type="Proteomes" id="UP001152888"/>
    </source>
</evidence>
<organism evidence="1 2">
    <name type="scientific">Acanthoscelides obtectus</name>
    <name type="common">Bean weevil</name>
    <name type="synonym">Bruchus obtectus</name>
    <dbReference type="NCBI Taxonomy" id="200917"/>
    <lineage>
        <taxon>Eukaryota</taxon>
        <taxon>Metazoa</taxon>
        <taxon>Ecdysozoa</taxon>
        <taxon>Arthropoda</taxon>
        <taxon>Hexapoda</taxon>
        <taxon>Insecta</taxon>
        <taxon>Pterygota</taxon>
        <taxon>Neoptera</taxon>
        <taxon>Endopterygota</taxon>
        <taxon>Coleoptera</taxon>
        <taxon>Polyphaga</taxon>
        <taxon>Cucujiformia</taxon>
        <taxon>Chrysomeloidea</taxon>
        <taxon>Chrysomelidae</taxon>
        <taxon>Bruchinae</taxon>
        <taxon>Bruchini</taxon>
        <taxon>Acanthoscelides</taxon>
    </lineage>
</organism>
<comment type="caution">
    <text evidence="1">The sequence shown here is derived from an EMBL/GenBank/DDBJ whole genome shotgun (WGS) entry which is preliminary data.</text>
</comment>
<dbReference type="AlphaFoldDB" id="A0A9P0NVM7"/>
<proteinExistence type="predicted"/>
<gene>
    <name evidence="1" type="ORF">ACAOBT_LOCUS1327</name>
</gene>
<protein>
    <recommendedName>
        <fullName evidence="3">Transposase</fullName>
    </recommendedName>
</protein>
<evidence type="ECO:0000313" key="1">
    <source>
        <dbReference type="EMBL" id="CAH1955921.1"/>
    </source>
</evidence>
<dbReference type="EMBL" id="CAKOFQ010006663">
    <property type="protein sequence ID" value="CAH1955921.1"/>
    <property type="molecule type" value="Genomic_DNA"/>
</dbReference>
<keyword evidence="2" id="KW-1185">Reference proteome</keyword>
<sequence length="78" mass="9152">MKLALNNDCPHCTTIFRWYREFQKSNFTLEDAEREGRARTSVTEENIPAVRKMLDEDWRGTYQQIEEPSCSSNSFDSA</sequence>
<name>A0A9P0NVM7_ACAOB</name>
<dbReference type="OrthoDB" id="8189655at2759"/>
<accession>A0A9P0NVM7</accession>